<dbReference type="InterPro" id="IPR017441">
    <property type="entry name" value="Protein_kinase_ATP_BS"/>
</dbReference>
<sequence>MVKPGAVVEFNRIKRFKHVQELGSGGTGDTHLFKDETTDMLFAFKKYDPKGNNDIDENYGRFVDEIKILFTISHPNIVRVYNYYLYPENKLGYLQMEYIDGNPIDEFIPLFKSWEDIFTEAIVAFEYLESKKILHRDIRPANILIDIHEDVKVIDFGFGKELIDQDNEGRSVLLNWPVTQLPYETDNEGIYNHQSEIYFVGKLFSRVLGEDLKSFKFKHVIDKMTKLDPSERYLSFRDISVYLSQGAFVSEFTKKEKELYREFADLLSECLMSHTNNYTPIKDPGTVLFKLSTLVRNSSLETHIQDNGQLISCFVENGYSYKTNVPVSLSLVMEFYRFLEGLTLYNQKIVLDNIDTRLSKVKTEIDYNDLPF</sequence>
<evidence type="ECO:0000313" key="4">
    <source>
        <dbReference type="Proteomes" id="UP000199225"/>
    </source>
</evidence>
<dbReference type="STRING" id="86666.SAMN04490247_3064"/>
<dbReference type="PROSITE" id="PS00107">
    <property type="entry name" value="PROTEIN_KINASE_ATP"/>
    <property type="match status" value="1"/>
</dbReference>
<evidence type="ECO:0000256" key="1">
    <source>
        <dbReference type="PROSITE-ProRule" id="PRU10141"/>
    </source>
</evidence>
<accession>A0A1G8W730</accession>
<dbReference type="CDD" id="cd00180">
    <property type="entry name" value="PKc"/>
    <property type="match status" value="1"/>
</dbReference>
<dbReference type="GO" id="GO:0004674">
    <property type="term" value="F:protein serine/threonine kinase activity"/>
    <property type="evidence" value="ECO:0007669"/>
    <property type="project" value="UniProtKB-KW"/>
</dbReference>
<dbReference type="GO" id="GO:0004713">
    <property type="term" value="F:protein tyrosine kinase activity"/>
    <property type="evidence" value="ECO:0007669"/>
    <property type="project" value="InterPro"/>
</dbReference>
<dbReference type="GO" id="GO:0005737">
    <property type="term" value="C:cytoplasm"/>
    <property type="evidence" value="ECO:0007669"/>
    <property type="project" value="TreeGrafter"/>
</dbReference>
<dbReference type="PROSITE" id="PS00109">
    <property type="entry name" value="PROTEIN_KINASE_TYR"/>
    <property type="match status" value="1"/>
</dbReference>
<reference evidence="4" key="1">
    <citation type="submission" date="2016-10" db="EMBL/GenBank/DDBJ databases">
        <authorList>
            <person name="Varghese N."/>
            <person name="Submissions S."/>
        </authorList>
    </citation>
    <scope>NUCLEOTIDE SEQUENCE [LARGE SCALE GENOMIC DNA]</scope>
    <source>
        <strain evidence="4">DSM 4771</strain>
    </source>
</reference>
<dbReference type="InterPro" id="IPR020635">
    <property type="entry name" value="Tyr_kinase_cat_dom"/>
</dbReference>
<proteinExistence type="predicted"/>
<keyword evidence="4" id="KW-1185">Reference proteome</keyword>
<dbReference type="InterPro" id="IPR008266">
    <property type="entry name" value="Tyr_kinase_AS"/>
</dbReference>
<dbReference type="RefSeq" id="WP_093194721.1">
    <property type="nucleotide sequence ID" value="NZ_FNEV01000013.1"/>
</dbReference>
<evidence type="ECO:0000313" key="3">
    <source>
        <dbReference type="EMBL" id="SDJ74144.1"/>
    </source>
</evidence>
<dbReference type="InterPro" id="IPR011009">
    <property type="entry name" value="Kinase-like_dom_sf"/>
</dbReference>
<gene>
    <name evidence="3" type="ORF">SAMN04490247_3064</name>
</gene>
<dbReference type="Proteomes" id="UP000199225">
    <property type="component" value="Unassembled WGS sequence"/>
</dbReference>
<feature type="binding site" evidence="1">
    <location>
        <position position="45"/>
    </location>
    <ligand>
        <name>ATP</name>
        <dbReference type="ChEBI" id="CHEBI:30616"/>
    </ligand>
</feature>
<keyword evidence="3" id="KW-0418">Kinase</keyword>
<dbReference type="InterPro" id="IPR000719">
    <property type="entry name" value="Prot_kinase_dom"/>
</dbReference>
<name>A0A1G8W730_9BACI</name>
<keyword evidence="1" id="KW-0067">ATP-binding</keyword>
<dbReference type="OrthoDB" id="9788659at2"/>
<dbReference type="Pfam" id="PF00069">
    <property type="entry name" value="Pkinase"/>
    <property type="match status" value="1"/>
</dbReference>
<keyword evidence="3" id="KW-0808">Transferase</keyword>
<dbReference type="AlphaFoldDB" id="A0A1G8W730"/>
<organism evidence="3 4">
    <name type="scientific">Salimicrobium halophilum</name>
    <dbReference type="NCBI Taxonomy" id="86666"/>
    <lineage>
        <taxon>Bacteria</taxon>
        <taxon>Bacillati</taxon>
        <taxon>Bacillota</taxon>
        <taxon>Bacilli</taxon>
        <taxon>Bacillales</taxon>
        <taxon>Bacillaceae</taxon>
        <taxon>Salimicrobium</taxon>
    </lineage>
</organism>
<dbReference type="GO" id="GO:0005524">
    <property type="term" value="F:ATP binding"/>
    <property type="evidence" value="ECO:0007669"/>
    <property type="project" value="UniProtKB-UniRule"/>
</dbReference>
<dbReference type="Gene3D" id="1.10.510.10">
    <property type="entry name" value="Transferase(Phosphotransferase) domain 1"/>
    <property type="match status" value="1"/>
</dbReference>
<protein>
    <submittedName>
        <fullName evidence="3">Serine/threonine protein kinase</fullName>
    </submittedName>
</protein>
<dbReference type="SUPFAM" id="SSF56112">
    <property type="entry name" value="Protein kinase-like (PK-like)"/>
    <property type="match status" value="1"/>
</dbReference>
<dbReference type="SMART" id="SM00219">
    <property type="entry name" value="TyrKc"/>
    <property type="match status" value="1"/>
</dbReference>
<dbReference type="PANTHER" id="PTHR24361">
    <property type="entry name" value="MITOGEN-ACTIVATED KINASE KINASE KINASE"/>
    <property type="match status" value="1"/>
</dbReference>
<dbReference type="PROSITE" id="PS50011">
    <property type="entry name" value="PROTEIN_KINASE_DOM"/>
    <property type="match status" value="1"/>
</dbReference>
<feature type="domain" description="Protein kinase" evidence="2">
    <location>
        <begin position="16"/>
        <end position="294"/>
    </location>
</feature>
<dbReference type="EMBL" id="FNEV01000013">
    <property type="protein sequence ID" value="SDJ74144.1"/>
    <property type="molecule type" value="Genomic_DNA"/>
</dbReference>
<keyword evidence="3" id="KW-0723">Serine/threonine-protein kinase</keyword>
<evidence type="ECO:0000259" key="2">
    <source>
        <dbReference type="PROSITE" id="PS50011"/>
    </source>
</evidence>
<keyword evidence="1" id="KW-0547">Nucleotide-binding</keyword>
<dbReference type="InterPro" id="IPR053235">
    <property type="entry name" value="Ser_Thr_kinase"/>
</dbReference>